<evidence type="ECO:0000256" key="1">
    <source>
        <dbReference type="ARBA" id="ARBA00004496"/>
    </source>
</evidence>
<dbReference type="InterPro" id="IPR001020">
    <property type="entry name" value="PTS_HPr_His_P_site"/>
</dbReference>
<evidence type="ECO:0000313" key="5">
    <source>
        <dbReference type="EMBL" id="OGF12659.1"/>
    </source>
</evidence>
<dbReference type="GO" id="GO:0009401">
    <property type="term" value="P:phosphoenolpyruvate-dependent sugar phosphotransferase system"/>
    <property type="evidence" value="ECO:0007669"/>
    <property type="project" value="UniProtKB-KW"/>
</dbReference>
<dbReference type="InterPro" id="IPR050399">
    <property type="entry name" value="HPr"/>
</dbReference>
<proteinExistence type="predicted"/>
<dbReference type="InterPro" id="IPR000032">
    <property type="entry name" value="HPr-like"/>
</dbReference>
<name>A0A1F5RE01_9BACT</name>
<comment type="subcellular location">
    <subcellularLocation>
        <location evidence="1">Cytoplasm</location>
    </subcellularLocation>
</comment>
<evidence type="ECO:0000256" key="2">
    <source>
        <dbReference type="ARBA" id="ARBA00022490"/>
    </source>
</evidence>
<organism evidence="5 6">
    <name type="scientific">Candidatus Edwardsbacteria bacterium GWF2_54_11</name>
    <dbReference type="NCBI Taxonomy" id="1817851"/>
    <lineage>
        <taxon>Bacteria</taxon>
        <taxon>Candidatus Edwardsiibacteriota</taxon>
    </lineage>
</organism>
<dbReference type="CDD" id="cd00367">
    <property type="entry name" value="PTS-HPr_like"/>
    <property type="match status" value="1"/>
</dbReference>
<dbReference type="InterPro" id="IPR035895">
    <property type="entry name" value="HPr-like_sf"/>
</dbReference>
<evidence type="ECO:0000313" key="6">
    <source>
        <dbReference type="Proteomes" id="UP000177230"/>
    </source>
</evidence>
<gene>
    <name evidence="5" type="ORF">A2024_00280</name>
</gene>
<dbReference type="PANTHER" id="PTHR33705:SF2">
    <property type="entry name" value="PHOSPHOCARRIER PROTEIN NPR"/>
    <property type="match status" value="1"/>
</dbReference>
<dbReference type="PANTHER" id="PTHR33705">
    <property type="entry name" value="PHOSPHOCARRIER PROTEIN HPR"/>
    <property type="match status" value="1"/>
</dbReference>
<dbReference type="PRINTS" id="PR00107">
    <property type="entry name" value="PHOSPHOCPHPR"/>
</dbReference>
<dbReference type="SUPFAM" id="SSF55594">
    <property type="entry name" value="HPr-like"/>
    <property type="match status" value="1"/>
</dbReference>
<feature type="domain" description="HPr" evidence="4">
    <location>
        <begin position="1"/>
        <end position="88"/>
    </location>
</feature>
<protein>
    <recommendedName>
        <fullName evidence="4">HPr domain-containing protein</fullName>
    </recommendedName>
</protein>
<evidence type="ECO:0000256" key="3">
    <source>
        <dbReference type="ARBA" id="ARBA00022683"/>
    </source>
</evidence>
<dbReference type="NCBIfam" id="TIGR01003">
    <property type="entry name" value="PTS_HPr_family"/>
    <property type="match status" value="1"/>
</dbReference>
<dbReference type="PROSITE" id="PS00369">
    <property type="entry name" value="PTS_HPR_HIS"/>
    <property type="match status" value="1"/>
</dbReference>
<dbReference type="Proteomes" id="UP000177230">
    <property type="component" value="Unassembled WGS sequence"/>
</dbReference>
<dbReference type="Pfam" id="PF00381">
    <property type="entry name" value="PTS-HPr"/>
    <property type="match status" value="1"/>
</dbReference>
<evidence type="ECO:0000259" key="4">
    <source>
        <dbReference type="PROSITE" id="PS51350"/>
    </source>
</evidence>
<dbReference type="EMBL" id="MFFM01000033">
    <property type="protein sequence ID" value="OGF12659.1"/>
    <property type="molecule type" value="Genomic_DNA"/>
</dbReference>
<dbReference type="Gene3D" id="3.30.1340.10">
    <property type="entry name" value="HPr-like"/>
    <property type="match status" value="1"/>
</dbReference>
<keyword evidence="2" id="KW-0963">Cytoplasm</keyword>
<sequence>MQEIKALIVNRLGMHARPAALFVKTSSKFQSKIWVRKDDLEVNGKSIMGVMMLAAEPGSSLIIKADGPDEQEALEALAKLVADKFYED</sequence>
<comment type="caution">
    <text evidence="5">The sequence shown here is derived from an EMBL/GenBank/DDBJ whole genome shotgun (WGS) entry which is preliminary data.</text>
</comment>
<keyword evidence="3" id="KW-0598">Phosphotransferase system</keyword>
<dbReference type="GO" id="GO:0005737">
    <property type="term" value="C:cytoplasm"/>
    <property type="evidence" value="ECO:0007669"/>
    <property type="project" value="UniProtKB-SubCell"/>
</dbReference>
<dbReference type="AlphaFoldDB" id="A0A1F5RE01"/>
<reference evidence="5 6" key="1">
    <citation type="journal article" date="2016" name="Nat. Commun.">
        <title>Thousands of microbial genomes shed light on interconnected biogeochemical processes in an aquifer system.</title>
        <authorList>
            <person name="Anantharaman K."/>
            <person name="Brown C.T."/>
            <person name="Hug L.A."/>
            <person name="Sharon I."/>
            <person name="Castelle C.J."/>
            <person name="Probst A.J."/>
            <person name="Thomas B.C."/>
            <person name="Singh A."/>
            <person name="Wilkins M.J."/>
            <person name="Karaoz U."/>
            <person name="Brodie E.L."/>
            <person name="Williams K.H."/>
            <person name="Hubbard S.S."/>
            <person name="Banfield J.F."/>
        </authorList>
    </citation>
    <scope>NUCLEOTIDE SEQUENCE [LARGE SCALE GENOMIC DNA]</scope>
</reference>
<dbReference type="PROSITE" id="PS51350">
    <property type="entry name" value="PTS_HPR_DOM"/>
    <property type="match status" value="1"/>
</dbReference>
<accession>A0A1F5RE01</accession>